<protein>
    <submittedName>
        <fullName evidence="1">Uncharacterized protein</fullName>
    </submittedName>
</protein>
<sequence>MGTYFAQALTVSGDPEAVSDFARRCLTKGEDGAWCGLEPERIIPVPRTLPGVSISTLFGRDIEVGVEALTGRTPLRIIEGIEISAPSVLDQPECRKRRIKTHEQLLNWLEKKHPEVIAAGRAAIESHAATGYWDRESWAFDHWGGAHYLTDLAAEQEQTGRLVLRFTTKDMPISPLVRHLGCAFPALEFRLAGIDGDYEFPFVVTVKDSMYRERKVKETQKFVNEIGGPQPDPIMYDRSSEKIHRLWVWMPHHLLARSRLRRHIKDYPVFSPPVPGFSYSMSAEQAAINFEYFLSKRIERKRNLVRFFRKFGIDLNSTDQSLDDIDHWIRKYGPYLPPIVFDRSFEGRFPEWTGARLGYNVILDLGTFLGDVIIDRNAGFAWEIFDGVRASRQRDSLDFQSIVIRSQRRSDRGRIDPISDVYNACIFRRLAVEPRESGAPRLPRDLEATYRRTASLIVATAPDVVARPGQSFAYLRSVR</sequence>
<dbReference type="EMBL" id="SNZR01000011">
    <property type="protein sequence ID" value="TDR93864.1"/>
    <property type="molecule type" value="Genomic_DNA"/>
</dbReference>
<comment type="caution">
    <text evidence="1">The sequence shown here is derived from an EMBL/GenBank/DDBJ whole genome shotgun (WGS) entry which is preliminary data.</text>
</comment>
<dbReference type="OrthoDB" id="8239755at2"/>
<reference evidence="1 2" key="1">
    <citation type="submission" date="2019-03" db="EMBL/GenBank/DDBJ databases">
        <title>Genomic Encyclopedia of Type Strains, Phase IV (KMG-IV): sequencing the most valuable type-strain genomes for metagenomic binning, comparative biology and taxonomic classification.</title>
        <authorList>
            <person name="Goeker M."/>
        </authorList>
    </citation>
    <scope>NUCLEOTIDE SEQUENCE [LARGE SCALE GENOMIC DNA]</scope>
    <source>
        <strain evidence="1 2">DSM 25903</strain>
    </source>
</reference>
<dbReference type="Proteomes" id="UP000295122">
    <property type="component" value="Unassembled WGS sequence"/>
</dbReference>
<accession>A0A4R7C5N5</accession>
<name>A0A4R7C5N5_9HYPH</name>
<proteinExistence type="predicted"/>
<keyword evidence="2" id="KW-1185">Reference proteome</keyword>
<gene>
    <name evidence="1" type="ORF">EV668_1133</name>
</gene>
<evidence type="ECO:0000313" key="1">
    <source>
        <dbReference type="EMBL" id="TDR93864.1"/>
    </source>
</evidence>
<dbReference type="RefSeq" id="WP_133768827.1">
    <property type="nucleotide sequence ID" value="NZ_SNZR01000011.1"/>
</dbReference>
<organism evidence="1 2">
    <name type="scientific">Enterovirga rhinocerotis</name>
    <dbReference type="NCBI Taxonomy" id="1339210"/>
    <lineage>
        <taxon>Bacteria</taxon>
        <taxon>Pseudomonadati</taxon>
        <taxon>Pseudomonadota</taxon>
        <taxon>Alphaproteobacteria</taxon>
        <taxon>Hyphomicrobiales</taxon>
        <taxon>Methylobacteriaceae</taxon>
        <taxon>Enterovirga</taxon>
    </lineage>
</organism>
<evidence type="ECO:0000313" key="2">
    <source>
        <dbReference type="Proteomes" id="UP000295122"/>
    </source>
</evidence>
<dbReference type="AlphaFoldDB" id="A0A4R7C5N5"/>